<keyword evidence="3" id="KW-1185">Reference proteome</keyword>
<dbReference type="AlphaFoldDB" id="A0A9D3LQ85"/>
<accession>A0A9D3LQ85</accession>
<evidence type="ECO:0000256" key="1">
    <source>
        <dbReference type="SAM" id="MobiDB-lite"/>
    </source>
</evidence>
<dbReference type="Proteomes" id="UP001044222">
    <property type="component" value="Chromosome 15"/>
</dbReference>
<evidence type="ECO:0000313" key="2">
    <source>
        <dbReference type="EMBL" id="KAG5835100.1"/>
    </source>
</evidence>
<dbReference type="EMBL" id="JAFIRN010000015">
    <property type="protein sequence ID" value="KAG5835100.1"/>
    <property type="molecule type" value="Genomic_DNA"/>
</dbReference>
<reference evidence="2" key="1">
    <citation type="submission" date="2021-01" db="EMBL/GenBank/DDBJ databases">
        <title>A chromosome-scale assembly of European eel, Anguilla anguilla.</title>
        <authorList>
            <person name="Henkel C."/>
            <person name="Jong-Raadsen S.A."/>
            <person name="Dufour S."/>
            <person name="Weltzien F.-A."/>
            <person name="Palstra A.P."/>
            <person name="Pelster B."/>
            <person name="Spaink H.P."/>
            <person name="Van Den Thillart G.E."/>
            <person name="Jansen H."/>
            <person name="Zahm M."/>
            <person name="Klopp C."/>
            <person name="Cedric C."/>
            <person name="Louis A."/>
            <person name="Berthelot C."/>
            <person name="Parey E."/>
            <person name="Roest Crollius H."/>
            <person name="Montfort J."/>
            <person name="Robinson-Rechavi M."/>
            <person name="Bucao C."/>
            <person name="Bouchez O."/>
            <person name="Gislard M."/>
            <person name="Lluch J."/>
            <person name="Milhes M."/>
            <person name="Lampietro C."/>
            <person name="Lopez Roques C."/>
            <person name="Donnadieu C."/>
            <person name="Braasch I."/>
            <person name="Desvignes T."/>
            <person name="Postlethwait J."/>
            <person name="Bobe J."/>
            <person name="Guiguen Y."/>
            <person name="Dirks R."/>
        </authorList>
    </citation>
    <scope>NUCLEOTIDE SEQUENCE</scope>
    <source>
        <strain evidence="2">Tag_6206</strain>
        <tissue evidence="2">Liver</tissue>
    </source>
</reference>
<protein>
    <submittedName>
        <fullName evidence="2">Uncharacterized protein</fullName>
    </submittedName>
</protein>
<comment type="caution">
    <text evidence="2">The sequence shown here is derived from an EMBL/GenBank/DDBJ whole genome shotgun (WGS) entry which is preliminary data.</text>
</comment>
<feature type="region of interest" description="Disordered" evidence="1">
    <location>
        <begin position="179"/>
        <end position="209"/>
    </location>
</feature>
<proteinExistence type="predicted"/>
<organism evidence="2 3">
    <name type="scientific">Anguilla anguilla</name>
    <name type="common">European freshwater eel</name>
    <name type="synonym">Muraena anguilla</name>
    <dbReference type="NCBI Taxonomy" id="7936"/>
    <lineage>
        <taxon>Eukaryota</taxon>
        <taxon>Metazoa</taxon>
        <taxon>Chordata</taxon>
        <taxon>Craniata</taxon>
        <taxon>Vertebrata</taxon>
        <taxon>Euteleostomi</taxon>
        <taxon>Actinopterygii</taxon>
        <taxon>Neopterygii</taxon>
        <taxon>Teleostei</taxon>
        <taxon>Anguilliformes</taxon>
        <taxon>Anguillidae</taxon>
        <taxon>Anguilla</taxon>
    </lineage>
</organism>
<sequence>MSMPKMTSVYLPHWESGERRIRFLYLAGSSSFKICDSGSAEETMVPLFLGADLFSKTAIRTENHPRYHAKFAKKGLATKLAFSSEFRFHGLRLPTASSSLWFYSIQGLFRVAFELYNKQEQLFVLESFQELWKSRINDGPLNVCYDLSTQLDAPQPEEIVAMYDRETLHKLRSQITKGTRLDLPQPAEVPDAAREEDTPPTDGKSTADHDYCCPADGDSAVRPDHLRLVFKKLASLEKALNDSELHLGKEQQEAILLLMDHAERFVAQGLDEEALADAVSGLLRTQGPGPGAGDSVYSSPLLRAVGGWLGRQFHAANACISRQVEGFKVRHIERITDLPPAEELAGELFPEAMRVLLLSWMGLDEASALWKRQSEYPILLLILEFANHNLITGVAHVLYSSLICK</sequence>
<gene>
    <name evidence="2" type="ORF">ANANG_G00268540</name>
</gene>
<name>A0A9D3LQ85_ANGAN</name>
<evidence type="ECO:0000313" key="3">
    <source>
        <dbReference type="Proteomes" id="UP001044222"/>
    </source>
</evidence>